<evidence type="ECO:0000256" key="12">
    <source>
        <dbReference type="HAMAP-Rule" id="MF_00454"/>
    </source>
</evidence>
<keyword evidence="9 12" id="KW-0407">Ion channel</keyword>
<dbReference type="GO" id="GO:0046872">
    <property type="term" value="F:metal ion binding"/>
    <property type="evidence" value="ECO:0007669"/>
    <property type="project" value="UniProtKB-KW"/>
</dbReference>
<keyword evidence="4 12" id="KW-0812">Transmembrane</keyword>
<feature type="transmembrane region" description="Helical" evidence="12">
    <location>
        <begin position="101"/>
        <end position="125"/>
    </location>
</feature>
<reference evidence="13" key="1">
    <citation type="submission" date="2020-04" db="EMBL/GenBank/DDBJ databases">
        <title>A desert anoxygenic phototrophic bacterium fixes CO2 using RubisCO under aerobic conditions.</title>
        <authorList>
            <person name="Tang K."/>
        </authorList>
    </citation>
    <scope>NUCLEOTIDE SEQUENCE [LARGE SCALE GENOMIC DNA]</scope>
    <source>
        <strain evidence="13">MIMtkB3</strain>
    </source>
</reference>
<dbReference type="PANTHER" id="PTHR28259">
    <property type="entry name" value="FLUORIDE EXPORT PROTEIN 1-RELATED"/>
    <property type="match status" value="1"/>
</dbReference>
<evidence type="ECO:0000256" key="9">
    <source>
        <dbReference type="ARBA" id="ARBA00023303"/>
    </source>
</evidence>
<sequence length="127" mass="12918">MKMLLAIALGGAVGSVLRYLAITWVGQGLGAAFPYGTLAVNIVGSVVMGVLVQLSALVWSPGAELRAFLTVGVLGGFTTFSSFSLDVALLAQRGEVASATIYVVLSVLLSVGGLFAGMWATRVLVAG</sequence>
<dbReference type="NCBIfam" id="TIGR00494">
    <property type="entry name" value="crcB"/>
    <property type="match status" value="1"/>
</dbReference>
<dbReference type="NCBIfam" id="NF010791">
    <property type="entry name" value="PRK14195.1"/>
    <property type="match status" value="1"/>
</dbReference>
<evidence type="ECO:0000256" key="5">
    <source>
        <dbReference type="ARBA" id="ARBA00022989"/>
    </source>
</evidence>
<evidence type="ECO:0000256" key="1">
    <source>
        <dbReference type="ARBA" id="ARBA00004651"/>
    </source>
</evidence>
<dbReference type="InterPro" id="IPR003691">
    <property type="entry name" value="FluC"/>
</dbReference>
<evidence type="ECO:0000313" key="14">
    <source>
        <dbReference type="Proteomes" id="UP000501891"/>
    </source>
</evidence>
<evidence type="ECO:0000256" key="2">
    <source>
        <dbReference type="ARBA" id="ARBA00022475"/>
    </source>
</evidence>
<evidence type="ECO:0000256" key="4">
    <source>
        <dbReference type="ARBA" id="ARBA00022692"/>
    </source>
</evidence>
<keyword evidence="6 12" id="KW-0915">Sodium</keyword>
<keyword evidence="14" id="KW-1185">Reference proteome</keyword>
<keyword evidence="3" id="KW-0997">Cell inner membrane</keyword>
<comment type="activity regulation">
    <text evidence="12">Na(+) is not transported, but it plays an essential structural role and its presence is essential for fluoride channel function.</text>
</comment>
<keyword evidence="5 12" id="KW-1133">Transmembrane helix</keyword>
<feature type="binding site" evidence="12">
    <location>
        <position position="75"/>
    </location>
    <ligand>
        <name>Na(+)</name>
        <dbReference type="ChEBI" id="CHEBI:29101"/>
        <note>structural</note>
    </ligand>
</feature>
<comment type="similarity">
    <text evidence="10 12">Belongs to the fluoride channel Fluc/FEX (TC 1.A.43) family.</text>
</comment>
<protein>
    <recommendedName>
        <fullName evidence="12">Fluoride-specific ion channel FluC</fullName>
    </recommendedName>
</protein>
<keyword evidence="12" id="KW-0479">Metal-binding</keyword>
<evidence type="ECO:0000256" key="3">
    <source>
        <dbReference type="ARBA" id="ARBA00022519"/>
    </source>
</evidence>
<keyword evidence="8 12" id="KW-0472">Membrane</keyword>
<evidence type="ECO:0000256" key="8">
    <source>
        <dbReference type="ARBA" id="ARBA00023136"/>
    </source>
</evidence>
<proteinExistence type="inferred from homology"/>
<dbReference type="GO" id="GO:0005886">
    <property type="term" value="C:plasma membrane"/>
    <property type="evidence" value="ECO:0007669"/>
    <property type="project" value="UniProtKB-SubCell"/>
</dbReference>
<comment type="function">
    <text evidence="12">Fluoride-specific ion channel. Important for reducing fluoride concentration in the cell, thus reducing its toxicity.</text>
</comment>
<dbReference type="Pfam" id="PF02537">
    <property type="entry name" value="CRCB"/>
    <property type="match status" value="1"/>
</dbReference>
<dbReference type="Proteomes" id="UP000501891">
    <property type="component" value="Chromosome"/>
</dbReference>
<dbReference type="HAMAP" id="MF_00454">
    <property type="entry name" value="FluC"/>
    <property type="match status" value="1"/>
</dbReference>
<feature type="transmembrane region" description="Helical" evidence="12">
    <location>
        <begin position="67"/>
        <end position="89"/>
    </location>
</feature>
<dbReference type="KEGG" id="acru:HHL28_08870"/>
<dbReference type="GO" id="GO:0140114">
    <property type="term" value="P:cellular detoxification of fluoride"/>
    <property type="evidence" value="ECO:0007669"/>
    <property type="project" value="UniProtKB-UniRule"/>
</dbReference>
<dbReference type="EMBL" id="CP051775">
    <property type="protein sequence ID" value="QJE73184.1"/>
    <property type="molecule type" value="Genomic_DNA"/>
</dbReference>
<evidence type="ECO:0000256" key="11">
    <source>
        <dbReference type="ARBA" id="ARBA00035585"/>
    </source>
</evidence>
<feature type="binding site" evidence="12">
    <location>
        <position position="78"/>
    </location>
    <ligand>
        <name>Na(+)</name>
        <dbReference type="ChEBI" id="CHEBI:29101"/>
        <note>structural</note>
    </ligand>
</feature>
<feature type="transmembrane region" description="Helical" evidence="12">
    <location>
        <begin position="42"/>
        <end position="60"/>
    </location>
</feature>
<accession>A0A858R752</accession>
<comment type="subcellular location">
    <subcellularLocation>
        <location evidence="1 12">Cell membrane</location>
        <topology evidence="1 12">Multi-pass membrane protein</topology>
    </subcellularLocation>
</comment>
<organism evidence="13 14">
    <name type="scientific">Aerophototrophica crusticola</name>
    <dbReference type="NCBI Taxonomy" id="1709002"/>
    <lineage>
        <taxon>Bacteria</taxon>
        <taxon>Pseudomonadati</taxon>
        <taxon>Pseudomonadota</taxon>
        <taxon>Alphaproteobacteria</taxon>
        <taxon>Rhodospirillales</taxon>
        <taxon>Rhodospirillaceae</taxon>
        <taxon>Aerophototrophica</taxon>
    </lineage>
</organism>
<evidence type="ECO:0000313" key="13">
    <source>
        <dbReference type="EMBL" id="QJE73184.1"/>
    </source>
</evidence>
<comment type="catalytic activity">
    <reaction evidence="11">
        <text>fluoride(in) = fluoride(out)</text>
        <dbReference type="Rhea" id="RHEA:76159"/>
        <dbReference type="ChEBI" id="CHEBI:17051"/>
    </reaction>
    <physiologicalReaction direction="left-to-right" evidence="11">
        <dbReference type="Rhea" id="RHEA:76160"/>
    </physiologicalReaction>
</comment>
<gene>
    <name evidence="12 13" type="primary">crcB</name>
    <name evidence="12" type="synonym">fluC</name>
    <name evidence="13" type="ORF">HHL28_08870</name>
</gene>
<keyword evidence="7 12" id="KW-0406">Ion transport</keyword>
<keyword evidence="12" id="KW-0813">Transport</keyword>
<dbReference type="AlphaFoldDB" id="A0A858R752"/>
<evidence type="ECO:0000256" key="10">
    <source>
        <dbReference type="ARBA" id="ARBA00035120"/>
    </source>
</evidence>
<evidence type="ECO:0000256" key="6">
    <source>
        <dbReference type="ARBA" id="ARBA00023053"/>
    </source>
</evidence>
<name>A0A858R752_9PROT</name>
<dbReference type="PANTHER" id="PTHR28259:SF1">
    <property type="entry name" value="FLUORIDE EXPORT PROTEIN 1-RELATED"/>
    <property type="match status" value="1"/>
</dbReference>
<dbReference type="GO" id="GO:0062054">
    <property type="term" value="F:fluoride channel activity"/>
    <property type="evidence" value="ECO:0007669"/>
    <property type="project" value="UniProtKB-UniRule"/>
</dbReference>
<keyword evidence="2 12" id="KW-1003">Cell membrane</keyword>
<evidence type="ECO:0000256" key="7">
    <source>
        <dbReference type="ARBA" id="ARBA00023065"/>
    </source>
</evidence>